<dbReference type="GO" id="GO:0008270">
    <property type="term" value="F:zinc ion binding"/>
    <property type="evidence" value="ECO:0007669"/>
    <property type="project" value="UniProtKB-KW"/>
</dbReference>
<evidence type="ECO:0000313" key="6">
    <source>
        <dbReference type="EMBL" id="MFJ5321207.1"/>
    </source>
</evidence>
<reference evidence="6 9" key="3">
    <citation type="submission" date="2024-10" db="EMBL/GenBank/DDBJ databases">
        <authorList>
            <person name="Lu C.-H."/>
        </authorList>
    </citation>
    <scope>NUCLEOTIDE SEQUENCE [LARGE SCALE GENOMIC DNA]</scope>
    <source>
        <strain evidence="6 9">22QBSP01-2</strain>
    </source>
</reference>
<keyword evidence="9" id="KW-1185">Reference proteome</keyword>
<evidence type="ECO:0000256" key="1">
    <source>
        <dbReference type="ARBA" id="ARBA00022723"/>
    </source>
</evidence>
<evidence type="ECO:0000313" key="7">
    <source>
        <dbReference type="EMBL" id="QHQ22971.1"/>
    </source>
</evidence>
<keyword evidence="1" id="KW-0479">Metal-binding</keyword>
<evidence type="ECO:0000256" key="4">
    <source>
        <dbReference type="PROSITE-ProRule" id="PRU00510"/>
    </source>
</evidence>
<dbReference type="GO" id="GO:1900378">
    <property type="term" value="P:positive regulation of secondary metabolite biosynthetic process"/>
    <property type="evidence" value="ECO:0007669"/>
    <property type="project" value="TreeGrafter"/>
</dbReference>
<accession>A0AAP9IDD5</accession>
<evidence type="ECO:0000313" key="8">
    <source>
        <dbReference type="Proteomes" id="UP000464054"/>
    </source>
</evidence>
<dbReference type="SUPFAM" id="SSF57716">
    <property type="entry name" value="Glucocorticoid receptor-like (DNA-binding domain)"/>
    <property type="match status" value="1"/>
</dbReference>
<feature type="domain" description="Zinc finger DksA/TraR C4-type" evidence="5">
    <location>
        <begin position="36"/>
        <end position="66"/>
    </location>
</feature>
<dbReference type="EMBL" id="CP046377">
    <property type="protein sequence ID" value="QHQ22971.1"/>
    <property type="molecule type" value="Genomic_DNA"/>
</dbReference>
<dbReference type="Proteomes" id="UP000464054">
    <property type="component" value="Chromosome"/>
</dbReference>
<dbReference type="PROSITE" id="PS51128">
    <property type="entry name" value="ZF_DKSA_2"/>
    <property type="match status" value="1"/>
</dbReference>
<sequence length="69" mass="8284">MPDEIDRDQEFNERQLEKMIEQSRFRPGETSSLFHCRFCGNPIPETRRQTLPGVATCTECQEKIERRRR</sequence>
<name>A0AAP9IDD5_9GAMM</name>
<evidence type="ECO:0000256" key="2">
    <source>
        <dbReference type="ARBA" id="ARBA00022771"/>
    </source>
</evidence>
<feature type="zinc finger region" description="dksA C4-type" evidence="4">
    <location>
        <begin position="36"/>
        <end position="60"/>
    </location>
</feature>
<dbReference type="PANTHER" id="PTHR38777">
    <property type="entry name" value="FELS-2 PROPHAGE PROTEIN"/>
    <property type="match status" value="1"/>
</dbReference>
<dbReference type="Proteomes" id="UP001617714">
    <property type="component" value="Unassembled WGS sequence"/>
</dbReference>
<dbReference type="Pfam" id="PF01258">
    <property type="entry name" value="zf-dskA_traR"/>
    <property type="match status" value="1"/>
</dbReference>
<dbReference type="GeneID" id="90772595"/>
<dbReference type="InterPro" id="IPR012783">
    <property type="entry name" value="Znf_C4_TraR"/>
</dbReference>
<organism evidence="7 8">
    <name type="scientific">Pectobacterium parvum</name>
    <dbReference type="NCBI Taxonomy" id="2778550"/>
    <lineage>
        <taxon>Bacteria</taxon>
        <taxon>Pseudomonadati</taxon>
        <taxon>Pseudomonadota</taxon>
        <taxon>Gammaproteobacteria</taxon>
        <taxon>Enterobacterales</taxon>
        <taxon>Pectobacteriaceae</taxon>
        <taxon>Pectobacterium</taxon>
    </lineage>
</organism>
<dbReference type="PANTHER" id="PTHR38777:SF1">
    <property type="entry name" value="DNAK SUPPRESSOR PROTEIN"/>
    <property type="match status" value="1"/>
</dbReference>
<dbReference type="AlphaFoldDB" id="A0AAP9IDD5"/>
<dbReference type="InterPro" id="IPR000962">
    <property type="entry name" value="Znf_DskA_TraR"/>
</dbReference>
<dbReference type="RefSeq" id="WP_111778456.1">
    <property type="nucleotide sequence ID" value="NZ_CP046377.1"/>
</dbReference>
<dbReference type="NCBIfam" id="TIGR02419">
    <property type="entry name" value="C4_traR_proteo"/>
    <property type="match status" value="1"/>
</dbReference>
<dbReference type="EMBL" id="JBIXKD010000006">
    <property type="protein sequence ID" value="MFJ5321207.1"/>
    <property type="molecule type" value="Genomic_DNA"/>
</dbReference>
<keyword evidence="2" id="KW-0863">Zinc-finger</keyword>
<protein>
    <submittedName>
        <fullName evidence="7">TraR/DksA family transcriptional regulator</fullName>
    </submittedName>
</protein>
<gene>
    <name evidence="6" type="ORF">ACIPSN_07470</name>
    <name evidence="7" type="ORF">GMX10_01945</name>
</gene>
<proteinExistence type="predicted"/>
<dbReference type="Gene3D" id="1.20.120.910">
    <property type="entry name" value="DksA, coiled-coil domain"/>
    <property type="match status" value="1"/>
</dbReference>
<reference evidence="7" key="2">
    <citation type="journal article" date="2022" name="Plant Pathol J">
        <title>Comparative Genomic Analysis of Pathogenic Factors of Pectobacterium Species Isolated in South Korea Using Whole-Genome Sequencing.</title>
        <authorList>
            <person name="Jee S."/>
            <person name="Kang I.J."/>
            <person name="Bak G."/>
            <person name="Kang S."/>
            <person name="Lee J."/>
            <person name="Heu S."/>
            <person name="Hwang I."/>
        </authorList>
    </citation>
    <scope>NUCLEOTIDE SEQUENCE</scope>
    <source>
        <strain evidence="7">PZ1</strain>
    </source>
</reference>
<reference evidence="8" key="1">
    <citation type="submission" date="2019-11" db="EMBL/GenBank/DDBJ databases">
        <authorList>
            <person name="Jee S."/>
        </authorList>
    </citation>
    <scope>NUCLEOTIDE SEQUENCE [LARGE SCALE GENOMIC DNA]</scope>
    <source>
        <strain evidence="8">PZ1</strain>
    </source>
</reference>
<keyword evidence="3" id="KW-0862">Zinc</keyword>
<evidence type="ECO:0000313" key="9">
    <source>
        <dbReference type="Proteomes" id="UP001617714"/>
    </source>
</evidence>
<evidence type="ECO:0000256" key="3">
    <source>
        <dbReference type="ARBA" id="ARBA00022833"/>
    </source>
</evidence>
<evidence type="ECO:0000259" key="5">
    <source>
        <dbReference type="Pfam" id="PF01258"/>
    </source>
</evidence>